<evidence type="ECO:0000256" key="1">
    <source>
        <dbReference type="ARBA" id="ARBA00007074"/>
    </source>
</evidence>
<sequence length="226" mass="24402">MLSVETVIAWFKAREGKVTYSMDYRNGPNSYDCSSAVFSALIEAGFLPRGTHLGSTETLYGLEGSLLQPISRNEVKRGDIFVSGPKGGSGGIYGHTGVFISNSHIIHCTAGLNGIGETPAAGWMGGPPNYFYRLKGSIDGGSGGGTGQKEGEIEMKCFYTVDGKAPVRYFDGERIVNLAHTDEQKILNDIYKANNNKDMPTFAFSSKVPYHARLMGVLTRPSNKEA</sequence>
<dbReference type="RefSeq" id="WP_207673102.1">
    <property type="nucleotide sequence ID" value="NZ_JAFREM010000013.1"/>
</dbReference>
<protein>
    <recommendedName>
        <fullName evidence="5">NlpC/P60 domain-containing protein</fullName>
    </recommendedName>
</protein>
<evidence type="ECO:0000256" key="3">
    <source>
        <dbReference type="ARBA" id="ARBA00022801"/>
    </source>
</evidence>
<evidence type="ECO:0000259" key="5">
    <source>
        <dbReference type="PROSITE" id="PS51935"/>
    </source>
</evidence>
<evidence type="ECO:0000313" key="7">
    <source>
        <dbReference type="Proteomes" id="UP000664601"/>
    </source>
</evidence>
<name>A0ABS3L984_9ENTE</name>
<feature type="domain" description="NlpC/P60" evidence="5">
    <location>
        <begin position="1"/>
        <end position="135"/>
    </location>
</feature>
<keyword evidence="7" id="KW-1185">Reference proteome</keyword>
<accession>A0ABS3L984</accession>
<evidence type="ECO:0000256" key="2">
    <source>
        <dbReference type="ARBA" id="ARBA00022670"/>
    </source>
</evidence>
<keyword evidence="3" id="KW-0378">Hydrolase</keyword>
<dbReference type="InterPro" id="IPR000064">
    <property type="entry name" value="NLP_P60_dom"/>
</dbReference>
<dbReference type="InterPro" id="IPR008044">
    <property type="entry name" value="Phage_lysin"/>
</dbReference>
<keyword evidence="4" id="KW-0788">Thiol protease</keyword>
<proteinExistence type="inferred from homology"/>
<dbReference type="EMBL" id="JAFREM010000013">
    <property type="protein sequence ID" value="MBO1306170.1"/>
    <property type="molecule type" value="Genomic_DNA"/>
</dbReference>
<dbReference type="Gene3D" id="3.90.1720.10">
    <property type="entry name" value="endopeptidase domain like (from Nostoc punctiforme)"/>
    <property type="match status" value="1"/>
</dbReference>
<comment type="caution">
    <text evidence="6">The sequence shown here is derived from an EMBL/GenBank/DDBJ whole genome shotgun (WGS) entry which is preliminary data.</text>
</comment>
<dbReference type="SUPFAM" id="SSF54001">
    <property type="entry name" value="Cysteine proteinases"/>
    <property type="match status" value="1"/>
</dbReference>
<organism evidence="6 7">
    <name type="scientific">Candidatus Enterococcus moelleringii</name>
    <dbReference type="NCBI Taxonomy" id="2815325"/>
    <lineage>
        <taxon>Bacteria</taxon>
        <taxon>Bacillati</taxon>
        <taxon>Bacillota</taxon>
        <taxon>Bacilli</taxon>
        <taxon>Lactobacillales</taxon>
        <taxon>Enterococcaceae</taxon>
        <taxon>Enterococcus</taxon>
    </lineage>
</organism>
<dbReference type="Pfam" id="PF05382">
    <property type="entry name" value="Amidase_5"/>
    <property type="match status" value="1"/>
</dbReference>
<reference evidence="6 7" key="1">
    <citation type="submission" date="2021-03" db="EMBL/GenBank/DDBJ databases">
        <title>Enterococcal diversity collection.</title>
        <authorList>
            <person name="Gilmore M.S."/>
            <person name="Schwartzman J."/>
            <person name="Van Tyne D."/>
            <person name="Martin M."/>
            <person name="Earl A.M."/>
            <person name="Manson A.L."/>
            <person name="Straub T."/>
            <person name="Salamzade R."/>
            <person name="Saavedra J."/>
            <person name="Lebreton F."/>
            <person name="Prichula J."/>
            <person name="Schaufler K."/>
            <person name="Gaca A."/>
            <person name="Sgardioli B."/>
            <person name="Wagenaar J."/>
            <person name="Strong T."/>
        </authorList>
    </citation>
    <scope>NUCLEOTIDE SEQUENCE [LARGE SCALE GENOMIC DNA]</scope>
    <source>
        <strain evidence="6 7">669A</strain>
    </source>
</reference>
<comment type="similarity">
    <text evidence="1">Belongs to the peptidase C40 family.</text>
</comment>
<evidence type="ECO:0000313" key="6">
    <source>
        <dbReference type="EMBL" id="MBO1306170.1"/>
    </source>
</evidence>
<gene>
    <name evidence="6" type="ORF">JZO70_08360</name>
</gene>
<dbReference type="InterPro" id="IPR038765">
    <property type="entry name" value="Papain-like_cys_pep_sf"/>
</dbReference>
<dbReference type="PROSITE" id="PS51935">
    <property type="entry name" value="NLPC_P60"/>
    <property type="match status" value="1"/>
</dbReference>
<keyword evidence="2" id="KW-0645">Protease</keyword>
<dbReference type="Proteomes" id="UP000664601">
    <property type="component" value="Unassembled WGS sequence"/>
</dbReference>
<evidence type="ECO:0000256" key="4">
    <source>
        <dbReference type="ARBA" id="ARBA00022807"/>
    </source>
</evidence>